<proteinExistence type="predicted"/>
<reference evidence="2" key="1">
    <citation type="journal article" date="2020" name="Mol. Plant Microbe Interact.">
        <title>Genome Sequence of the Biocontrol Agent Coniothyrium minitans strain Conio (IMI 134523).</title>
        <authorList>
            <person name="Patel D."/>
            <person name="Shittu T.A."/>
            <person name="Baroncelli R."/>
            <person name="Muthumeenakshi S."/>
            <person name="Osborne T.H."/>
            <person name="Janganan T.K."/>
            <person name="Sreenivasaprasad S."/>
        </authorList>
    </citation>
    <scope>NUCLEOTIDE SEQUENCE</scope>
    <source>
        <strain evidence="2">Conio</strain>
    </source>
</reference>
<feature type="region of interest" description="Disordered" evidence="1">
    <location>
        <begin position="172"/>
        <end position="197"/>
    </location>
</feature>
<feature type="compositionally biased region" description="Basic and acidic residues" evidence="1">
    <location>
        <begin position="209"/>
        <end position="229"/>
    </location>
</feature>
<feature type="region of interest" description="Disordered" evidence="1">
    <location>
        <begin position="209"/>
        <end position="268"/>
    </location>
</feature>
<name>A0A9P6KLA5_9PLEO</name>
<comment type="caution">
    <text evidence="2">The sequence shown here is derived from an EMBL/GenBank/DDBJ whole genome shotgun (WGS) entry which is preliminary data.</text>
</comment>
<dbReference type="EMBL" id="WJXW01000014">
    <property type="protein sequence ID" value="KAF9730451.1"/>
    <property type="molecule type" value="Genomic_DNA"/>
</dbReference>
<gene>
    <name evidence="2" type="ORF">PMIN01_11320</name>
</gene>
<dbReference type="AlphaFoldDB" id="A0A9P6KLA5"/>
<dbReference type="Proteomes" id="UP000756921">
    <property type="component" value="Unassembled WGS sequence"/>
</dbReference>
<dbReference type="OrthoDB" id="3771551at2759"/>
<keyword evidence="3" id="KW-1185">Reference proteome</keyword>
<evidence type="ECO:0000313" key="2">
    <source>
        <dbReference type="EMBL" id="KAF9730451.1"/>
    </source>
</evidence>
<sequence>MAPTFVPIEDNTPLSAAKFDVVPSALRDRLRTNFEHACSKYTKAAVEAPAASYGTQYEIKQAQIYLIPKRDTKTTTIQTGFAFAESANIGLIGLILDNRAIIFAELSASQCDSSPAEQQRANPGFLECHAVGKTALSWGMDVFGCLSLCILVEGDAHELRREAYFVQRVYTSGEDGPRAGSPSRSSEGNEPAQRSGFSFSMKLPGVVAKGKEKTKEAGAEAEDEHRLDRMMGAGPQSKKKELSEEEFEAEFWRSHGGEPTNVRTTVRY</sequence>
<evidence type="ECO:0000313" key="3">
    <source>
        <dbReference type="Proteomes" id="UP000756921"/>
    </source>
</evidence>
<evidence type="ECO:0000256" key="1">
    <source>
        <dbReference type="SAM" id="MobiDB-lite"/>
    </source>
</evidence>
<protein>
    <submittedName>
        <fullName evidence="2">Uncharacterized protein</fullName>
    </submittedName>
</protein>
<organism evidence="2 3">
    <name type="scientific">Paraphaeosphaeria minitans</name>
    <dbReference type="NCBI Taxonomy" id="565426"/>
    <lineage>
        <taxon>Eukaryota</taxon>
        <taxon>Fungi</taxon>
        <taxon>Dikarya</taxon>
        <taxon>Ascomycota</taxon>
        <taxon>Pezizomycotina</taxon>
        <taxon>Dothideomycetes</taxon>
        <taxon>Pleosporomycetidae</taxon>
        <taxon>Pleosporales</taxon>
        <taxon>Massarineae</taxon>
        <taxon>Didymosphaeriaceae</taxon>
        <taxon>Paraphaeosphaeria</taxon>
    </lineage>
</organism>
<accession>A0A9P6KLA5</accession>